<evidence type="ECO:0000313" key="3">
    <source>
        <dbReference type="Proteomes" id="UP000035009"/>
    </source>
</evidence>
<dbReference type="GO" id="GO:0005975">
    <property type="term" value="P:carbohydrate metabolic process"/>
    <property type="evidence" value="ECO:0007669"/>
    <property type="project" value="UniProtKB-ARBA"/>
</dbReference>
<gene>
    <name evidence="2" type="ORF">GM1_010_00210</name>
</gene>
<dbReference type="Gene3D" id="2.60.40.10">
    <property type="entry name" value="Immunoglobulins"/>
    <property type="match status" value="1"/>
</dbReference>
<protein>
    <recommendedName>
        <fullName evidence="1">SpaA-like prealbumin fold domain-containing protein</fullName>
    </recommendedName>
</protein>
<dbReference type="InterPro" id="IPR013783">
    <property type="entry name" value="Ig-like_fold"/>
</dbReference>
<evidence type="ECO:0000259" key="1">
    <source>
        <dbReference type="Pfam" id="PF17802"/>
    </source>
</evidence>
<reference evidence="2 3" key="1">
    <citation type="submission" date="2013-02" db="EMBL/GenBank/DDBJ databases">
        <title>Whole genome shotgun sequence of Gordonia malaquae NBRC 108250.</title>
        <authorList>
            <person name="Yoshida I."/>
            <person name="Hosoyama A."/>
            <person name="Tsuchikane K."/>
            <person name="Ando Y."/>
            <person name="Baba S."/>
            <person name="Ohji S."/>
            <person name="Hamada M."/>
            <person name="Tamura T."/>
            <person name="Yamazoe A."/>
            <person name="Yamazaki S."/>
            <person name="Fujita N."/>
        </authorList>
    </citation>
    <scope>NUCLEOTIDE SEQUENCE [LARGE SCALE GENOMIC DNA]</scope>
    <source>
        <strain evidence="2 3">NBRC 108250</strain>
    </source>
</reference>
<evidence type="ECO:0000313" key="2">
    <source>
        <dbReference type="EMBL" id="GAC79433.1"/>
    </source>
</evidence>
<comment type="caution">
    <text evidence="2">The sequence shown here is derived from an EMBL/GenBank/DDBJ whole genome shotgun (WGS) entry which is preliminary data.</text>
</comment>
<dbReference type="SUPFAM" id="SSF49478">
    <property type="entry name" value="Cna protein B-type domain"/>
    <property type="match status" value="1"/>
</dbReference>
<dbReference type="EMBL" id="BAOP01000010">
    <property type="protein sequence ID" value="GAC79433.1"/>
    <property type="molecule type" value="Genomic_DNA"/>
</dbReference>
<dbReference type="Proteomes" id="UP000035009">
    <property type="component" value="Unassembled WGS sequence"/>
</dbReference>
<dbReference type="InterPro" id="IPR041033">
    <property type="entry name" value="SpaA_PFL_dom_1"/>
</dbReference>
<feature type="domain" description="SpaA-like prealbumin fold" evidence="1">
    <location>
        <begin position="95"/>
        <end position="171"/>
    </location>
</feature>
<name>M3VB07_GORML</name>
<dbReference type="Pfam" id="PF17802">
    <property type="entry name" value="SpaA"/>
    <property type="match status" value="1"/>
</dbReference>
<dbReference type="eggNOG" id="COG4932">
    <property type="taxonomic scope" value="Bacteria"/>
</dbReference>
<dbReference type="STRING" id="410332.SAMN04488550_2225"/>
<sequence length="197" mass="20709">MSVLALDSDTGQPVRGAALYVTDRNGRRTIVTPTSITVPAGEVTITASDAPGGYRYEGSLFRSGLVEPGKISSFTFQLRRKPVGGGSINAVARNRVTGAPLRGAAFTVETCTGDFMDTVFTGADGIAPLTGLPAGCYSVTETGTPTGFVDEADTRRTTVANGRTATVTVYDLPTHYRVVRDPTHRVPVRSIPTGRGE</sequence>
<accession>M3VB07</accession>
<organism evidence="2 3">
    <name type="scientific">Gordonia malaquae NBRC 108250</name>
    <dbReference type="NCBI Taxonomy" id="1223542"/>
    <lineage>
        <taxon>Bacteria</taxon>
        <taxon>Bacillati</taxon>
        <taxon>Actinomycetota</taxon>
        <taxon>Actinomycetes</taxon>
        <taxon>Mycobacteriales</taxon>
        <taxon>Gordoniaceae</taxon>
        <taxon>Gordonia</taxon>
    </lineage>
</organism>
<keyword evidence="3" id="KW-1185">Reference proteome</keyword>
<dbReference type="AlphaFoldDB" id="M3VB07"/>
<proteinExistence type="predicted"/>